<dbReference type="InterPro" id="IPR043129">
    <property type="entry name" value="ATPase_NBD"/>
</dbReference>
<gene>
    <name evidence="3" type="ORF">GCM10018772_57530</name>
</gene>
<dbReference type="Proteomes" id="UP000630718">
    <property type="component" value="Unassembled WGS sequence"/>
</dbReference>
<proteinExistence type="inferred from homology"/>
<keyword evidence="4" id="KW-1185">Reference proteome</keyword>
<dbReference type="Pfam" id="PF00480">
    <property type="entry name" value="ROK"/>
    <property type="match status" value="1"/>
</dbReference>
<organism evidence="3 4">
    <name type="scientific">Streptomyces fumanus</name>
    <dbReference type="NCBI Taxonomy" id="67302"/>
    <lineage>
        <taxon>Bacteria</taxon>
        <taxon>Bacillati</taxon>
        <taxon>Actinomycetota</taxon>
        <taxon>Actinomycetes</taxon>
        <taxon>Kitasatosporales</taxon>
        <taxon>Streptomycetaceae</taxon>
        <taxon>Streptomyces</taxon>
    </lineage>
</organism>
<dbReference type="AlphaFoldDB" id="A0A919ATI4"/>
<dbReference type="SUPFAM" id="SSF53067">
    <property type="entry name" value="Actin-like ATPase domain"/>
    <property type="match status" value="1"/>
</dbReference>
<dbReference type="PANTHER" id="PTHR18964">
    <property type="entry name" value="ROK (REPRESSOR, ORF, KINASE) FAMILY"/>
    <property type="match status" value="1"/>
</dbReference>
<comment type="caution">
    <text evidence="3">The sequence shown here is derived from an EMBL/GenBank/DDBJ whole genome shotgun (WGS) entry which is preliminary data.</text>
</comment>
<protein>
    <submittedName>
        <fullName evidence="3">Transcriptional regulator</fullName>
    </submittedName>
</protein>
<name>A0A919ATI4_9ACTN</name>
<accession>A0A919ATI4</accession>
<feature type="region of interest" description="Disordered" evidence="2">
    <location>
        <begin position="183"/>
        <end position="206"/>
    </location>
</feature>
<dbReference type="RefSeq" id="WP_190207355.1">
    <property type="nucleotide sequence ID" value="NZ_BNBI01000014.1"/>
</dbReference>
<reference evidence="3" key="1">
    <citation type="journal article" date="2014" name="Int. J. Syst. Evol. Microbiol.">
        <title>Complete genome sequence of Corynebacterium casei LMG S-19264T (=DSM 44701T), isolated from a smear-ripened cheese.</title>
        <authorList>
            <consortium name="US DOE Joint Genome Institute (JGI-PGF)"/>
            <person name="Walter F."/>
            <person name="Albersmeier A."/>
            <person name="Kalinowski J."/>
            <person name="Ruckert C."/>
        </authorList>
    </citation>
    <scope>NUCLEOTIDE SEQUENCE</scope>
    <source>
        <strain evidence="3">JCM 4477</strain>
    </source>
</reference>
<dbReference type="EMBL" id="BNBI01000014">
    <property type="protein sequence ID" value="GHF24318.1"/>
    <property type="molecule type" value="Genomic_DNA"/>
</dbReference>
<dbReference type="Gene3D" id="3.30.420.40">
    <property type="match status" value="2"/>
</dbReference>
<feature type="compositionally biased region" description="Low complexity" evidence="2">
    <location>
        <begin position="184"/>
        <end position="198"/>
    </location>
</feature>
<evidence type="ECO:0000256" key="1">
    <source>
        <dbReference type="ARBA" id="ARBA00006479"/>
    </source>
</evidence>
<reference evidence="3" key="2">
    <citation type="submission" date="2020-09" db="EMBL/GenBank/DDBJ databases">
        <authorList>
            <person name="Sun Q."/>
            <person name="Ohkuma M."/>
        </authorList>
    </citation>
    <scope>NUCLEOTIDE SEQUENCE</scope>
    <source>
        <strain evidence="3">JCM 4477</strain>
    </source>
</reference>
<comment type="similarity">
    <text evidence="1">Belongs to the ROK (NagC/XylR) family.</text>
</comment>
<dbReference type="PANTHER" id="PTHR18964:SF173">
    <property type="entry name" value="GLUCOKINASE"/>
    <property type="match status" value="1"/>
</dbReference>
<evidence type="ECO:0000256" key="2">
    <source>
        <dbReference type="SAM" id="MobiDB-lite"/>
    </source>
</evidence>
<dbReference type="InterPro" id="IPR000600">
    <property type="entry name" value="ROK"/>
</dbReference>
<evidence type="ECO:0000313" key="3">
    <source>
        <dbReference type="EMBL" id="GHF24318.1"/>
    </source>
</evidence>
<sequence>MADDITVIDVGGTHLRRAVWSPGRGVREVTRRPSPSMRTHPGEPVPALQRRMADALCEALGPHDTVAGVSFGAALDHRGGTVYASAPLWGGHSGSFDLLGAVRARRPDVRWHIVNDVTAALLHAASAPHRRGHRKLLLATVSTGIACRTLDLRTGTVPVDGAGLQGEIGHLPAALAVPGASGIPADAGTPTAPTDPEAPAAPAPDAPTPVPLCDCGRPGHVAAYASGPGINRLAAAARDRDPRRWDRSELGRRTAAGEEFEPALRAALDAGDPLARDLLATATAPMAGVLRTALCLDPEIDETVLTGGVVHGLGHHYREALLAHLDRAGLYLTSDLAPDWIERRITLAGPGEADPLAGAGIAASRAALDTALEVTA</sequence>
<evidence type="ECO:0000313" key="4">
    <source>
        <dbReference type="Proteomes" id="UP000630718"/>
    </source>
</evidence>